<dbReference type="InterPro" id="IPR038765">
    <property type="entry name" value="Papain-like_cys_pep_sf"/>
</dbReference>
<evidence type="ECO:0000259" key="1">
    <source>
        <dbReference type="Pfam" id="PF14200"/>
    </source>
</evidence>
<protein>
    <submittedName>
        <fullName evidence="3">Carbohydrate-binding module family 13 protein</fullName>
    </submittedName>
</protein>
<evidence type="ECO:0000313" key="3">
    <source>
        <dbReference type="EMBL" id="TFK92392.1"/>
    </source>
</evidence>
<sequence>MRAFSGTGIYHVVPVHVSNVRMAVIGGADPDRNGAPIVALDATGNLFDQMWLIEPAPEEAAMYYTMRNLSTGLYAGVYQGNVADGTFIVGYKSVYNDCVKWIIHDEETDGTGWKIQNKGCLTFMDLLHGGGNGTNIVGWTGEIGQESEASYQQWLFEKLSQTSDDVHVALSKSPSLRQDFQSYLEDGLYLVLSRETMLQIWRDCGVGNNPWRDSIFDCDDFATIYKAEVSKWGNRTFKAGGFAVLCGMMFGSNQEDSHAYNWTLDPSDLSRVIYFEPQEGSFSSNPGYQAYMGIF</sequence>
<dbReference type="InterPro" id="IPR040600">
    <property type="entry name" value="Agglutinin_C"/>
</dbReference>
<dbReference type="InterPro" id="IPR035992">
    <property type="entry name" value="Ricin_B-like_lectins"/>
</dbReference>
<organism evidence="3 4">
    <name type="scientific">Polyporus arcularius HHB13444</name>
    <dbReference type="NCBI Taxonomy" id="1314778"/>
    <lineage>
        <taxon>Eukaryota</taxon>
        <taxon>Fungi</taxon>
        <taxon>Dikarya</taxon>
        <taxon>Basidiomycota</taxon>
        <taxon>Agaricomycotina</taxon>
        <taxon>Agaricomycetes</taxon>
        <taxon>Polyporales</taxon>
        <taxon>Polyporaceae</taxon>
        <taxon>Polyporus</taxon>
    </lineage>
</organism>
<dbReference type="InterPro" id="IPR000772">
    <property type="entry name" value="Ricin_B_lectin"/>
</dbReference>
<dbReference type="Pfam" id="PF14200">
    <property type="entry name" value="RicinB_lectin_2"/>
    <property type="match status" value="1"/>
</dbReference>
<keyword evidence="4" id="KW-1185">Reference proteome</keyword>
<dbReference type="Gene3D" id="3.30.460.70">
    <property type="match status" value="1"/>
</dbReference>
<feature type="domain" description="Ricin B lectin" evidence="1">
    <location>
        <begin position="49"/>
        <end position="139"/>
    </location>
</feature>
<reference evidence="3 4" key="1">
    <citation type="journal article" date="2019" name="Nat. Ecol. Evol.">
        <title>Megaphylogeny resolves global patterns of mushroom evolution.</title>
        <authorList>
            <person name="Varga T."/>
            <person name="Krizsan K."/>
            <person name="Foldi C."/>
            <person name="Dima B."/>
            <person name="Sanchez-Garcia M."/>
            <person name="Sanchez-Ramirez S."/>
            <person name="Szollosi G.J."/>
            <person name="Szarkandi J.G."/>
            <person name="Papp V."/>
            <person name="Albert L."/>
            <person name="Andreopoulos W."/>
            <person name="Angelini C."/>
            <person name="Antonin V."/>
            <person name="Barry K.W."/>
            <person name="Bougher N.L."/>
            <person name="Buchanan P."/>
            <person name="Buyck B."/>
            <person name="Bense V."/>
            <person name="Catcheside P."/>
            <person name="Chovatia M."/>
            <person name="Cooper J."/>
            <person name="Damon W."/>
            <person name="Desjardin D."/>
            <person name="Finy P."/>
            <person name="Geml J."/>
            <person name="Haridas S."/>
            <person name="Hughes K."/>
            <person name="Justo A."/>
            <person name="Karasinski D."/>
            <person name="Kautmanova I."/>
            <person name="Kiss B."/>
            <person name="Kocsube S."/>
            <person name="Kotiranta H."/>
            <person name="LaButti K.M."/>
            <person name="Lechner B.E."/>
            <person name="Liimatainen K."/>
            <person name="Lipzen A."/>
            <person name="Lukacs Z."/>
            <person name="Mihaltcheva S."/>
            <person name="Morgado L.N."/>
            <person name="Niskanen T."/>
            <person name="Noordeloos M.E."/>
            <person name="Ohm R.A."/>
            <person name="Ortiz-Santana B."/>
            <person name="Ovrebo C."/>
            <person name="Racz N."/>
            <person name="Riley R."/>
            <person name="Savchenko A."/>
            <person name="Shiryaev A."/>
            <person name="Soop K."/>
            <person name="Spirin V."/>
            <person name="Szebenyi C."/>
            <person name="Tomsovsky M."/>
            <person name="Tulloss R.E."/>
            <person name="Uehling J."/>
            <person name="Grigoriev I.V."/>
            <person name="Vagvolgyi C."/>
            <person name="Papp T."/>
            <person name="Martin F.M."/>
            <person name="Miettinen O."/>
            <person name="Hibbett D.S."/>
            <person name="Nagy L.G."/>
        </authorList>
    </citation>
    <scope>NUCLEOTIDE SEQUENCE [LARGE SCALE GENOMIC DNA]</scope>
    <source>
        <strain evidence="3 4">HHB13444</strain>
    </source>
</reference>
<feature type="domain" description="Agglutinin C-terminal" evidence="2">
    <location>
        <begin position="189"/>
        <end position="282"/>
    </location>
</feature>
<dbReference type="SUPFAM" id="SSF54001">
    <property type="entry name" value="Cysteine proteinases"/>
    <property type="match status" value="1"/>
</dbReference>
<dbReference type="AlphaFoldDB" id="A0A5C3PSB5"/>
<dbReference type="Proteomes" id="UP000308197">
    <property type="component" value="Unassembled WGS sequence"/>
</dbReference>
<evidence type="ECO:0000313" key="4">
    <source>
        <dbReference type="Proteomes" id="UP000308197"/>
    </source>
</evidence>
<dbReference type="SUPFAM" id="SSF50370">
    <property type="entry name" value="Ricin B-like lectins"/>
    <property type="match status" value="1"/>
</dbReference>
<accession>A0A5C3PSB5</accession>
<dbReference type="STRING" id="1314778.A0A5C3PSB5"/>
<name>A0A5C3PSB5_9APHY</name>
<gene>
    <name evidence="3" type="ORF">K466DRAFT_595243</name>
</gene>
<evidence type="ECO:0000259" key="2">
    <source>
        <dbReference type="Pfam" id="PF18021"/>
    </source>
</evidence>
<dbReference type="Pfam" id="PF18021">
    <property type="entry name" value="Agglutinin_C"/>
    <property type="match status" value="1"/>
</dbReference>
<dbReference type="EMBL" id="ML210999">
    <property type="protein sequence ID" value="TFK92392.1"/>
    <property type="molecule type" value="Genomic_DNA"/>
</dbReference>
<dbReference type="Gene3D" id="2.80.10.50">
    <property type="match status" value="1"/>
</dbReference>
<dbReference type="InParanoid" id="A0A5C3PSB5"/>
<proteinExistence type="predicted"/>